<keyword evidence="2" id="KW-1133">Transmembrane helix</keyword>
<keyword evidence="2" id="KW-0472">Membrane</keyword>
<evidence type="ECO:0000313" key="3">
    <source>
        <dbReference type="EMBL" id="TDX33620.1"/>
    </source>
</evidence>
<dbReference type="Proteomes" id="UP000295484">
    <property type="component" value="Unassembled WGS sequence"/>
</dbReference>
<proteinExistence type="predicted"/>
<feature type="region of interest" description="Disordered" evidence="1">
    <location>
        <begin position="128"/>
        <end position="163"/>
    </location>
</feature>
<protein>
    <submittedName>
        <fullName evidence="3">Uncharacterized protein</fullName>
    </submittedName>
</protein>
<comment type="caution">
    <text evidence="3">The sequence shown here is derived from an EMBL/GenBank/DDBJ whole genome shotgun (WGS) entry which is preliminary data.</text>
</comment>
<evidence type="ECO:0000256" key="2">
    <source>
        <dbReference type="SAM" id="Phobius"/>
    </source>
</evidence>
<gene>
    <name evidence="3" type="ORF">EV657_10148</name>
</gene>
<organism evidence="3 4">
    <name type="scientific">Rhodovulum visakhapatnamense</name>
    <dbReference type="NCBI Taxonomy" id="364297"/>
    <lineage>
        <taxon>Bacteria</taxon>
        <taxon>Pseudomonadati</taxon>
        <taxon>Pseudomonadota</taxon>
        <taxon>Alphaproteobacteria</taxon>
        <taxon>Rhodobacterales</taxon>
        <taxon>Paracoccaceae</taxon>
        <taxon>Rhodovulum</taxon>
    </lineage>
</organism>
<reference evidence="3 4" key="1">
    <citation type="submission" date="2019-03" db="EMBL/GenBank/DDBJ databases">
        <title>Genomic Encyclopedia of Type Strains, Phase IV (KMG-IV): sequencing the most valuable type-strain genomes for metagenomic binning, comparative biology and taxonomic classification.</title>
        <authorList>
            <person name="Goeker M."/>
        </authorList>
    </citation>
    <scope>NUCLEOTIDE SEQUENCE [LARGE SCALE GENOMIC DNA]</scope>
    <source>
        <strain evidence="3 4">JA181</strain>
    </source>
</reference>
<dbReference type="RefSeq" id="WP_113668292.1">
    <property type="nucleotide sequence ID" value="NZ_SOEB01000001.1"/>
</dbReference>
<feature type="transmembrane region" description="Helical" evidence="2">
    <location>
        <begin position="172"/>
        <end position="193"/>
    </location>
</feature>
<dbReference type="AlphaFoldDB" id="A0A4R8G2G4"/>
<keyword evidence="2" id="KW-0812">Transmembrane</keyword>
<accession>A0A4R8G2G4</accession>
<evidence type="ECO:0000313" key="4">
    <source>
        <dbReference type="Proteomes" id="UP000295484"/>
    </source>
</evidence>
<sequence>MALTVRPDPHRPSGGYAELSAASDALPETEATVSVFDAFSERFLGIDGWQSDRAEFGPYPVVQDGGRATLVIGPEIVNRIEEYAALKIRVNRVEADISWPDDVVPMPGAARIGGLAVARAAPARGAGALTGKAPGAGTPTPGTPETPGTATETATETATGTAAPKARSRLPLIAGLSVLALLIAGGALAWFLMQPPAPIVTETRKTAPAPPPPPDPCDAEALAGLAGLPFAEGRALMTSCGARVTPQQALAALEAGADAGDAGALLLFGEIYDEGANDDPVETEIGLSLTPSGSKAADYYARARAAGSAEAGARLDRLCPELRAASDTLSRSAAEEYCRP</sequence>
<name>A0A4R8G2G4_9RHOB</name>
<evidence type="ECO:0000256" key="1">
    <source>
        <dbReference type="SAM" id="MobiDB-lite"/>
    </source>
</evidence>
<dbReference type="EMBL" id="SOEB01000001">
    <property type="protein sequence ID" value="TDX33620.1"/>
    <property type="molecule type" value="Genomic_DNA"/>
</dbReference>